<name>A0A9D7SF94_9BACT</name>
<reference evidence="1" key="1">
    <citation type="submission" date="2020-10" db="EMBL/GenBank/DDBJ databases">
        <title>Connecting structure to function with the recovery of over 1000 high-quality activated sludge metagenome-assembled genomes encoding full-length rRNA genes using long-read sequencing.</title>
        <authorList>
            <person name="Singleton C.M."/>
            <person name="Petriglieri F."/>
            <person name="Kristensen J.M."/>
            <person name="Kirkegaard R.H."/>
            <person name="Michaelsen T.Y."/>
            <person name="Andersen M.H."/>
            <person name="Karst S.M."/>
            <person name="Dueholm M.S."/>
            <person name="Nielsen P.H."/>
            <person name="Albertsen M."/>
        </authorList>
    </citation>
    <scope>NUCLEOTIDE SEQUENCE</scope>
    <source>
        <strain evidence="1">Skiv_18-Q3-R9-52_MAXAC.067</strain>
    </source>
</reference>
<protein>
    <recommendedName>
        <fullName evidence="3">Phosphoribosyltransferase domain-containing protein</fullName>
    </recommendedName>
</protein>
<dbReference type="EMBL" id="JADKIO010000005">
    <property type="protein sequence ID" value="MBK9795630.1"/>
    <property type="molecule type" value="Genomic_DNA"/>
</dbReference>
<dbReference type="CDD" id="cd06223">
    <property type="entry name" value="PRTases_typeI"/>
    <property type="match status" value="1"/>
</dbReference>
<dbReference type="SUPFAM" id="SSF53271">
    <property type="entry name" value="PRTase-like"/>
    <property type="match status" value="1"/>
</dbReference>
<comment type="caution">
    <text evidence="1">The sequence shown here is derived from an EMBL/GenBank/DDBJ whole genome shotgun (WGS) entry which is preliminary data.</text>
</comment>
<gene>
    <name evidence="1" type="ORF">IPP58_03905</name>
</gene>
<sequence>MLHRLIYSDWDHPPESMAFEAPYEEILARIKALLPGILAGKDEALDSPATMPPGYWDDCIALYLLTPALVNISLNFKVCVEQGLPLHPTYYFEVSEATRFQATYPAHMIERTNGFFISSIETARMLYALEPDAVERLDRFICDLPEVISGFIYTSTKDKYTWRASNPAKIKDLADYIQKHVSPTLIVGAAHGSILSGLILANTLKVPLYFIRFSMFKRNDAAPIIAPSDRAFLEPYRDGPVLLFDEDVAKGTTLTKFAATLQPFFQESYTASVLRHALSPCKPDFVGRSWHD</sequence>
<proteinExistence type="predicted"/>
<evidence type="ECO:0000313" key="2">
    <source>
        <dbReference type="Proteomes" id="UP000886657"/>
    </source>
</evidence>
<accession>A0A9D7SF94</accession>
<dbReference type="Proteomes" id="UP000886657">
    <property type="component" value="Unassembled WGS sequence"/>
</dbReference>
<dbReference type="InterPro" id="IPR029057">
    <property type="entry name" value="PRTase-like"/>
</dbReference>
<dbReference type="Gene3D" id="3.40.50.2020">
    <property type="match status" value="1"/>
</dbReference>
<dbReference type="InterPro" id="IPR000836">
    <property type="entry name" value="PRTase_dom"/>
</dbReference>
<evidence type="ECO:0000313" key="1">
    <source>
        <dbReference type="EMBL" id="MBK9795630.1"/>
    </source>
</evidence>
<dbReference type="AlphaFoldDB" id="A0A9D7SF94"/>
<evidence type="ECO:0008006" key="3">
    <source>
        <dbReference type="Google" id="ProtNLM"/>
    </source>
</evidence>
<organism evidence="1 2">
    <name type="scientific">Candidatus Geothrix skivensis</name>
    <dbReference type="NCBI Taxonomy" id="2954439"/>
    <lineage>
        <taxon>Bacteria</taxon>
        <taxon>Pseudomonadati</taxon>
        <taxon>Acidobacteriota</taxon>
        <taxon>Holophagae</taxon>
        <taxon>Holophagales</taxon>
        <taxon>Holophagaceae</taxon>
        <taxon>Geothrix</taxon>
    </lineage>
</organism>